<dbReference type="STRING" id="1391627.SAMN05216464_105311"/>
<dbReference type="OrthoDB" id="1030341at2"/>
<dbReference type="AlphaFoldDB" id="A0A1G7C8Q8"/>
<protein>
    <submittedName>
        <fullName evidence="1">PRTRC system protein B</fullName>
    </submittedName>
</protein>
<dbReference type="RefSeq" id="WP_091149873.1">
    <property type="nucleotide sequence ID" value="NZ_FNAI01000005.1"/>
</dbReference>
<proteinExistence type="predicted"/>
<dbReference type="Proteomes" id="UP000199072">
    <property type="component" value="Unassembled WGS sequence"/>
</dbReference>
<dbReference type="EMBL" id="FNAI01000005">
    <property type="protein sequence ID" value="SDE35056.1"/>
    <property type="molecule type" value="Genomic_DNA"/>
</dbReference>
<reference evidence="1 2" key="1">
    <citation type="submission" date="2016-10" db="EMBL/GenBank/DDBJ databases">
        <authorList>
            <person name="de Groot N.N."/>
        </authorList>
    </citation>
    <scope>NUCLEOTIDE SEQUENCE [LARGE SCALE GENOMIC DNA]</scope>
    <source>
        <strain evidence="1 2">47C3B</strain>
    </source>
</reference>
<organism evidence="1 2">
    <name type="scientific">Mucilaginibacter pineti</name>
    <dbReference type="NCBI Taxonomy" id="1391627"/>
    <lineage>
        <taxon>Bacteria</taxon>
        <taxon>Pseudomonadati</taxon>
        <taxon>Bacteroidota</taxon>
        <taxon>Sphingobacteriia</taxon>
        <taxon>Sphingobacteriales</taxon>
        <taxon>Sphingobacteriaceae</taxon>
        <taxon>Mucilaginibacter</taxon>
    </lineage>
</organism>
<keyword evidence="2" id="KW-1185">Reference proteome</keyword>
<dbReference type="Pfam" id="PF14460">
    <property type="entry name" value="Prok-E2_D"/>
    <property type="match status" value="1"/>
</dbReference>
<accession>A0A1G7C8Q8</accession>
<evidence type="ECO:0000313" key="2">
    <source>
        <dbReference type="Proteomes" id="UP000199072"/>
    </source>
</evidence>
<gene>
    <name evidence="1" type="ORF">SAMN05216464_105311</name>
</gene>
<evidence type="ECO:0000313" key="1">
    <source>
        <dbReference type="EMBL" id="SDE35056.1"/>
    </source>
</evidence>
<name>A0A1G7C8Q8_9SPHI</name>
<sequence length="249" mass="28565">MTNVSNDFNQQYVPHKALLIYALKEINHDGQYGTADDNRQTYVESYDIGKYGNPINAHPLTLPEMIALSELFQSTSDLKGNYLKSKGMLPNKVLYINPQSNGYAVWYTPPQEVDMYFVDGLNIPAGKAKIPAMVWKATKDSLNVYALKRKNKPTENTKLYHAPYFNIYESGNVCMGTVSIQIERFTYLEEFMDKWETYFFNSYFSHTIGGHSGSQIDMAELWQVQVSTGRPFPIETLVKHNITLKRLMQ</sequence>
<dbReference type="InterPro" id="IPR032787">
    <property type="entry name" value="Prok-E2_D"/>
</dbReference>